<evidence type="ECO:0000259" key="1">
    <source>
        <dbReference type="Pfam" id="PF00535"/>
    </source>
</evidence>
<dbReference type="SUPFAM" id="SSF53448">
    <property type="entry name" value="Nucleotide-diphospho-sugar transferases"/>
    <property type="match status" value="1"/>
</dbReference>
<dbReference type="Proteomes" id="UP000649232">
    <property type="component" value="Unassembled WGS sequence"/>
</dbReference>
<evidence type="ECO:0000313" key="3">
    <source>
        <dbReference type="Proteomes" id="UP000649232"/>
    </source>
</evidence>
<organism evidence="2 3">
    <name type="scientific">Paraglaciecola chathamensis</name>
    <dbReference type="NCBI Taxonomy" id="368405"/>
    <lineage>
        <taxon>Bacteria</taxon>
        <taxon>Pseudomonadati</taxon>
        <taxon>Pseudomonadota</taxon>
        <taxon>Gammaproteobacteria</taxon>
        <taxon>Alteromonadales</taxon>
        <taxon>Alteromonadaceae</taxon>
        <taxon>Paraglaciecola</taxon>
    </lineage>
</organism>
<dbReference type="RefSeq" id="WP_198823987.1">
    <property type="nucleotide sequence ID" value="NZ_JAEILT010000006.1"/>
</dbReference>
<dbReference type="Gene3D" id="3.90.550.10">
    <property type="entry name" value="Spore Coat Polysaccharide Biosynthesis Protein SpsA, Chain A"/>
    <property type="match status" value="1"/>
</dbReference>
<dbReference type="EMBL" id="JAEILT010000006">
    <property type="protein sequence ID" value="MBJ2135948.1"/>
    <property type="molecule type" value="Genomic_DNA"/>
</dbReference>
<dbReference type="InterPro" id="IPR050834">
    <property type="entry name" value="Glycosyltransf_2"/>
</dbReference>
<comment type="caution">
    <text evidence="2">The sequence shown here is derived from an EMBL/GenBank/DDBJ whole genome shotgun (WGS) entry which is preliminary data.</text>
</comment>
<protein>
    <submittedName>
        <fullName evidence="2">Glycosyltransferase family 2 protein</fullName>
    </submittedName>
</protein>
<dbReference type="Pfam" id="PF00535">
    <property type="entry name" value="Glycos_transf_2"/>
    <property type="match status" value="1"/>
</dbReference>
<name>A0ABS0WC06_9ALTE</name>
<sequence>MLLFSIIIPVFNREQALRSALESVLSQTMQNYEVLIIDDGSSPAIAAKIQHLVDSFEDTRFKLLRHKINKNGAAARNTGIHAASGQYICFLDSDDYWLPNKLELVFNCIKTKISDEYFLIHHQYRNSNNGILAEALPKTPKSKTQSVAHYSFVINNVGGIQSSTICVPVKLARLCLFDERFSGHQDWDFALQVGALTQTFVFIPKPLTIRSKDSDYSVADNLSWRYSLWFYAQRASHFDNYSAQCYFQRVVLRKAVFSLDLTVAISNKLLLRVLLTKPYSTIKILTAFIKLIFQHKHRVRQVEQVCKKRNVKSIMIWGANEYATSLILNINKSLKVIKVIDSKAMDKPSKFQGIDVSPIRSISKNELEKVGALILATDKHQESMKNELFNISPNFLEKIIEF</sequence>
<dbReference type="InterPro" id="IPR029044">
    <property type="entry name" value="Nucleotide-diphossugar_trans"/>
</dbReference>
<dbReference type="PANTHER" id="PTHR43685:SF11">
    <property type="entry name" value="GLYCOSYLTRANSFERASE TAGX-RELATED"/>
    <property type="match status" value="1"/>
</dbReference>
<reference evidence="2 3" key="1">
    <citation type="submission" date="2020-12" db="EMBL/GenBank/DDBJ databases">
        <title>Draft genome sequences of nine environmental bacterial isolates colonizing plastic.</title>
        <authorList>
            <person name="Borre I."/>
            <person name="Sonnenschein E.C."/>
        </authorList>
    </citation>
    <scope>NUCLEOTIDE SEQUENCE [LARGE SCALE GENOMIC DNA]</scope>
    <source>
        <strain evidence="2 3">IB30</strain>
    </source>
</reference>
<accession>A0ABS0WC06</accession>
<dbReference type="CDD" id="cd00761">
    <property type="entry name" value="Glyco_tranf_GTA_type"/>
    <property type="match status" value="1"/>
</dbReference>
<gene>
    <name evidence="2" type="ORF">JEU11_05745</name>
</gene>
<dbReference type="PANTHER" id="PTHR43685">
    <property type="entry name" value="GLYCOSYLTRANSFERASE"/>
    <property type="match status" value="1"/>
</dbReference>
<dbReference type="InterPro" id="IPR001173">
    <property type="entry name" value="Glyco_trans_2-like"/>
</dbReference>
<feature type="domain" description="Glycosyltransferase 2-like" evidence="1">
    <location>
        <begin position="5"/>
        <end position="110"/>
    </location>
</feature>
<evidence type="ECO:0000313" key="2">
    <source>
        <dbReference type="EMBL" id="MBJ2135948.1"/>
    </source>
</evidence>
<proteinExistence type="predicted"/>